<comment type="caution">
    <text evidence="3">The sequence shown here is derived from an EMBL/GenBank/DDBJ whole genome shotgun (WGS) entry which is preliminary data.</text>
</comment>
<keyword evidence="1" id="KW-0677">Repeat</keyword>
<dbReference type="Proteomes" id="UP000751614">
    <property type="component" value="Unassembled WGS sequence"/>
</dbReference>
<dbReference type="CDD" id="cd15482">
    <property type="entry name" value="Sialidase_non-viral"/>
    <property type="match status" value="1"/>
</dbReference>
<keyword evidence="4" id="KW-1185">Reference proteome</keyword>
<gene>
    <name evidence="3" type="ORF">FGG15_18165</name>
</gene>
<evidence type="ECO:0000313" key="3">
    <source>
        <dbReference type="EMBL" id="TMU50725.1"/>
    </source>
</evidence>
<reference evidence="3 4" key="1">
    <citation type="submission" date="2019-05" db="EMBL/GenBank/DDBJ databases">
        <title>Flagellimonas sp. AsT0115, sp. nov., isolated from a marine red algae, Asparagopsis taxiformis.</title>
        <authorList>
            <person name="Kim J."/>
            <person name="Jeong S.E."/>
            <person name="Jeon C.O."/>
        </authorList>
    </citation>
    <scope>NUCLEOTIDE SEQUENCE [LARGE SCALE GENOMIC DNA]</scope>
    <source>
        <strain evidence="3 4">AsT0115</strain>
    </source>
</reference>
<dbReference type="PANTHER" id="PTHR43739">
    <property type="entry name" value="XYLOGLUCANASE (EUROFUNG)"/>
    <property type="match status" value="1"/>
</dbReference>
<dbReference type="PANTHER" id="PTHR43739:SF5">
    <property type="entry name" value="EXO-ALPHA-SIALIDASE"/>
    <property type="match status" value="1"/>
</dbReference>
<dbReference type="InterPro" id="IPR052025">
    <property type="entry name" value="Xyloglucanase_GH74"/>
</dbReference>
<dbReference type="EMBL" id="VCNI01000004">
    <property type="protein sequence ID" value="TMU50725.1"/>
    <property type="molecule type" value="Genomic_DNA"/>
</dbReference>
<organism evidence="3 4">
    <name type="scientific">Flagellimonas algicola</name>
    <dbReference type="NCBI Taxonomy" id="2583815"/>
    <lineage>
        <taxon>Bacteria</taxon>
        <taxon>Pseudomonadati</taxon>
        <taxon>Bacteroidota</taxon>
        <taxon>Flavobacteriia</taxon>
        <taxon>Flavobacteriales</taxon>
        <taxon>Flavobacteriaceae</taxon>
        <taxon>Flagellimonas</taxon>
    </lineage>
</organism>
<dbReference type="InterPro" id="IPR015943">
    <property type="entry name" value="WD40/YVTN_repeat-like_dom_sf"/>
</dbReference>
<dbReference type="Pfam" id="PF15902">
    <property type="entry name" value="Sortilin-Vps10"/>
    <property type="match status" value="1"/>
</dbReference>
<dbReference type="PROSITE" id="PS51257">
    <property type="entry name" value="PROKAR_LIPOPROTEIN"/>
    <property type="match status" value="1"/>
</dbReference>
<sequence>MNGKNTFGRASSLVGVMFSLCSLISCKMERGEGESSTGRTLYSNANGRNDHWGFIGPGGGGAMFNPAINPADHENVFVSCDMTGSFVTYDGGQKWRMFNLRGVTKFFDFDKNDGDIVYAGTSQILYKSTDNGVSWKPIHPSPNDIIDIVSQGDHADERVISKDSILTNVEGIAVDPMDSQRLYLLSRKRKIDYWPRGRNQRFYMELSVSLDGGESWEVLDKLRFDLDNIFIDPNSPVDNRTIYVSGKDGLGVKINGVWGNVNLPMDAGSITKYVDGIDSITQEHLIYIITGKSYFNPGGGEDSKIYVTRNGGRSWRQVDFPLGKLKLEGAEDMEYRDIAVSYYHPENIYLSYSNLKFSQDSIAIGVARSKNYGETWELVWKDINQTPTENMDRGWLNERFGPTWGENPFHLSVSDNDPELCFGTDFGRTVKTVDGGKTWKQLYTKKIKGNGWTSRGLQVTTGYMLAFDPFDRQHIFMADTDTGLMESQDGGKSWTSATRNNGVPRHWVNTTYWVKFDPEVKNRLWATMSANHDLPRPKMWRNKDMSDYKGGVLTSEDGGKTWTVISHGIGEIAPTHMVMDHGSTTEERTLYVAAFGKGVYKTVDGGKTWSLKNKGLEGDQPAAWRLTRSKKGDLYLVVFRKSDDGSIGNDGDGLLYKSTDGAETWKKISLPENVNGPSSLVVDPTKPDRLLLSAWGRYGRTEFSENVGGGIYLSEDDGKTWQSVMTDDQHIHDLTIDEKSGIYYAAGFNSAAYRSMDRGYSWERIKGYNFKWGKRVQPDPLDSEKIYIVTFGGGIWHGPSRGDKDALEDIVPRKQLN</sequence>
<evidence type="ECO:0000256" key="1">
    <source>
        <dbReference type="ARBA" id="ARBA00022737"/>
    </source>
</evidence>
<evidence type="ECO:0000259" key="2">
    <source>
        <dbReference type="Pfam" id="PF15902"/>
    </source>
</evidence>
<accession>A0ABY2WGN6</accession>
<feature type="domain" description="Sortilin N-terminal" evidence="2">
    <location>
        <begin position="599"/>
        <end position="730"/>
    </location>
</feature>
<protein>
    <recommendedName>
        <fullName evidence="2">Sortilin N-terminal domain-containing protein</fullName>
    </recommendedName>
</protein>
<dbReference type="Gene3D" id="2.130.10.10">
    <property type="entry name" value="YVTN repeat-like/Quinoprotein amine dehydrogenase"/>
    <property type="match status" value="6"/>
</dbReference>
<dbReference type="InterPro" id="IPR031778">
    <property type="entry name" value="Sortilin_N"/>
</dbReference>
<name>A0ABY2WGN6_9FLAO</name>
<evidence type="ECO:0000313" key="4">
    <source>
        <dbReference type="Proteomes" id="UP000751614"/>
    </source>
</evidence>
<dbReference type="SUPFAM" id="SSF110296">
    <property type="entry name" value="Oligoxyloglucan reducing end-specific cellobiohydrolase"/>
    <property type="match status" value="3"/>
</dbReference>
<proteinExistence type="predicted"/>